<accession>A0ABR3ZSN4</accession>
<evidence type="ECO:0000313" key="1">
    <source>
        <dbReference type="EMBL" id="KAL2036350.1"/>
    </source>
</evidence>
<organism evidence="1 2">
    <name type="scientific">Stereocaulon virgatum</name>
    <dbReference type="NCBI Taxonomy" id="373712"/>
    <lineage>
        <taxon>Eukaryota</taxon>
        <taxon>Fungi</taxon>
        <taxon>Dikarya</taxon>
        <taxon>Ascomycota</taxon>
        <taxon>Pezizomycotina</taxon>
        <taxon>Lecanoromycetes</taxon>
        <taxon>OSLEUM clade</taxon>
        <taxon>Lecanoromycetidae</taxon>
        <taxon>Lecanorales</taxon>
        <taxon>Lecanorineae</taxon>
        <taxon>Stereocaulaceae</taxon>
        <taxon>Stereocaulon</taxon>
    </lineage>
</organism>
<proteinExistence type="predicted"/>
<sequence>MMRKFWKQEREKLQEANPSHKVLLTNYAAKAATFMRQTGLLGQYKTLDEDQNDWTAGADVNQIDKTTKMRLGRRIGNAIGSQCSKMLIETAARRIRSTADPFSIVNLVATAASLTKAIFSYVAATGDTPKEVEKLRQILASFFDVAEQFVDLVEDEDVKKDFGEVSSLYTVIEEFVVTLDRLQERLDKRAAEGIHKALDRLK</sequence>
<gene>
    <name evidence="1" type="ORF">N7G274_010932</name>
</gene>
<name>A0ABR3ZSN4_9LECA</name>
<dbReference type="EMBL" id="JBEFKJ010000185">
    <property type="protein sequence ID" value="KAL2036350.1"/>
    <property type="molecule type" value="Genomic_DNA"/>
</dbReference>
<evidence type="ECO:0008006" key="3">
    <source>
        <dbReference type="Google" id="ProtNLM"/>
    </source>
</evidence>
<dbReference type="Proteomes" id="UP001590950">
    <property type="component" value="Unassembled WGS sequence"/>
</dbReference>
<keyword evidence="2" id="KW-1185">Reference proteome</keyword>
<protein>
    <recommendedName>
        <fullName evidence="3">Fungal STAND N-terminal Goodbye domain-containing protein</fullName>
    </recommendedName>
</protein>
<comment type="caution">
    <text evidence="1">The sequence shown here is derived from an EMBL/GenBank/DDBJ whole genome shotgun (WGS) entry which is preliminary data.</text>
</comment>
<evidence type="ECO:0000313" key="2">
    <source>
        <dbReference type="Proteomes" id="UP001590950"/>
    </source>
</evidence>
<reference evidence="1 2" key="1">
    <citation type="submission" date="2024-09" db="EMBL/GenBank/DDBJ databases">
        <title>Rethinking Asexuality: The Enigmatic Case of Functional Sexual Genes in Lepraria (Stereocaulaceae).</title>
        <authorList>
            <person name="Doellman M."/>
            <person name="Sun Y."/>
            <person name="Barcenas-Pena A."/>
            <person name="Lumbsch H.T."/>
            <person name="Grewe F."/>
        </authorList>
    </citation>
    <scope>NUCLEOTIDE SEQUENCE [LARGE SCALE GENOMIC DNA]</scope>
    <source>
        <strain evidence="1 2">Mercado 3170</strain>
    </source>
</reference>